<evidence type="ECO:0000256" key="1">
    <source>
        <dbReference type="SAM" id="MobiDB-lite"/>
    </source>
</evidence>
<evidence type="ECO:0000313" key="2">
    <source>
        <dbReference type="EMBL" id="KAF5846218.1"/>
    </source>
</evidence>
<proteinExistence type="predicted"/>
<dbReference type="AlphaFoldDB" id="A0A8H5Z9K3"/>
<feature type="region of interest" description="Disordered" evidence="1">
    <location>
        <begin position="1"/>
        <end position="52"/>
    </location>
</feature>
<dbReference type="EMBL" id="WNKQ01000016">
    <property type="protein sequence ID" value="KAF5846218.1"/>
    <property type="molecule type" value="Genomic_DNA"/>
</dbReference>
<evidence type="ECO:0000313" key="3">
    <source>
        <dbReference type="Proteomes" id="UP000624244"/>
    </source>
</evidence>
<sequence>SAKKSKDYRNRVERKSKSKSGVNRLAKNASNRGKPRPPKYTPDFEPTPGEMIQGSKEKVKCYVEETWPEMLELTKETYPQFAEHVASWGRDRGNRGNMESIYTWEFCSRIWENIPFHLWPVFGYDSET</sequence>
<feature type="compositionally biased region" description="Basic and acidic residues" evidence="1">
    <location>
        <begin position="1"/>
        <end position="15"/>
    </location>
</feature>
<feature type="non-terminal residue" evidence="2">
    <location>
        <position position="128"/>
    </location>
</feature>
<accession>A0A8H5Z9K3</accession>
<reference evidence="2" key="1">
    <citation type="submission" date="2019-11" db="EMBL/GenBank/DDBJ databases">
        <title>Bipolaris sorokiniana Genome sequencing.</title>
        <authorList>
            <person name="Wang H."/>
        </authorList>
    </citation>
    <scope>NUCLEOTIDE SEQUENCE</scope>
</reference>
<gene>
    <name evidence="2" type="ORF">GGP41_003603</name>
</gene>
<organism evidence="2 3">
    <name type="scientific">Cochliobolus sativus</name>
    <name type="common">Common root rot and spot blotch fungus</name>
    <name type="synonym">Bipolaris sorokiniana</name>
    <dbReference type="NCBI Taxonomy" id="45130"/>
    <lineage>
        <taxon>Eukaryota</taxon>
        <taxon>Fungi</taxon>
        <taxon>Dikarya</taxon>
        <taxon>Ascomycota</taxon>
        <taxon>Pezizomycotina</taxon>
        <taxon>Dothideomycetes</taxon>
        <taxon>Pleosporomycetidae</taxon>
        <taxon>Pleosporales</taxon>
        <taxon>Pleosporineae</taxon>
        <taxon>Pleosporaceae</taxon>
        <taxon>Bipolaris</taxon>
    </lineage>
</organism>
<name>A0A8H5Z9K3_COCSA</name>
<protein>
    <submittedName>
        <fullName evidence="2">Uncharacterized protein</fullName>
    </submittedName>
</protein>
<comment type="caution">
    <text evidence="2">The sequence shown here is derived from an EMBL/GenBank/DDBJ whole genome shotgun (WGS) entry which is preliminary data.</text>
</comment>
<dbReference type="Proteomes" id="UP000624244">
    <property type="component" value="Unassembled WGS sequence"/>
</dbReference>